<evidence type="ECO:0000256" key="1">
    <source>
        <dbReference type="SAM" id="SignalP"/>
    </source>
</evidence>
<dbReference type="Proteomes" id="UP000824076">
    <property type="component" value="Unassembled WGS sequence"/>
</dbReference>
<comment type="caution">
    <text evidence="2">The sequence shown here is derived from an EMBL/GenBank/DDBJ whole genome shotgun (WGS) entry which is preliminary data.</text>
</comment>
<feature type="signal peptide" evidence="1">
    <location>
        <begin position="1"/>
        <end position="19"/>
    </location>
</feature>
<evidence type="ECO:0000313" key="3">
    <source>
        <dbReference type="Proteomes" id="UP000824076"/>
    </source>
</evidence>
<dbReference type="SUPFAM" id="SSF160574">
    <property type="entry name" value="BT0923-like"/>
    <property type="match status" value="1"/>
</dbReference>
<proteinExistence type="predicted"/>
<dbReference type="EMBL" id="DVMS01000013">
    <property type="protein sequence ID" value="HIU38127.1"/>
    <property type="molecule type" value="Genomic_DNA"/>
</dbReference>
<evidence type="ECO:0000313" key="2">
    <source>
        <dbReference type="EMBL" id="HIU38127.1"/>
    </source>
</evidence>
<evidence type="ECO:0008006" key="4">
    <source>
        <dbReference type="Google" id="ProtNLM"/>
    </source>
</evidence>
<sequence length="98" mass="10784">MMRIVVLFVALTFCTAAFGGNFQKNSPELLAEHTALPAENRLPSAVIDAVVKNFPGYSMQKVSEKRSQDGTVSYELTLRNISGTEITVTFYPDGKLKI</sequence>
<dbReference type="AlphaFoldDB" id="A0A9D1LGS3"/>
<gene>
    <name evidence="2" type="ORF">IAD18_00475</name>
</gene>
<keyword evidence="1" id="KW-0732">Signal</keyword>
<reference evidence="2" key="1">
    <citation type="submission" date="2020-10" db="EMBL/GenBank/DDBJ databases">
        <authorList>
            <person name="Gilroy R."/>
        </authorList>
    </citation>
    <scope>NUCLEOTIDE SEQUENCE</scope>
    <source>
        <strain evidence="2">17073</strain>
    </source>
</reference>
<feature type="chain" id="PRO_5038536563" description="PepSY domain-containing protein" evidence="1">
    <location>
        <begin position="20"/>
        <end position="98"/>
    </location>
</feature>
<reference evidence="2" key="2">
    <citation type="journal article" date="2021" name="PeerJ">
        <title>Extensive microbial diversity within the chicken gut microbiome revealed by metagenomics and culture.</title>
        <authorList>
            <person name="Gilroy R."/>
            <person name="Ravi A."/>
            <person name="Getino M."/>
            <person name="Pursley I."/>
            <person name="Horton D.L."/>
            <person name="Alikhan N.F."/>
            <person name="Baker D."/>
            <person name="Gharbi K."/>
            <person name="Hall N."/>
            <person name="Watson M."/>
            <person name="Adriaenssens E.M."/>
            <person name="Foster-Nyarko E."/>
            <person name="Jarju S."/>
            <person name="Secka A."/>
            <person name="Antonio M."/>
            <person name="Oren A."/>
            <person name="Chaudhuri R.R."/>
            <person name="La Ragione R."/>
            <person name="Hildebrand F."/>
            <person name="Pallen M.J."/>
        </authorList>
    </citation>
    <scope>NUCLEOTIDE SEQUENCE</scope>
    <source>
        <strain evidence="2">17073</strain>
    </source>
</reference>
<organism evidence="2 3">
    <name type="scientific">Candidatus Limisoma intestinavium</name>
    <dbReference type="NCBI Taxonomy" id="2840856"/>
    <lineage>
        <taxon>Bacteria</taxon>
        <taxon>Pseudomonadati</taxon>
        <taxon>Bacteroidota</taxon>
        <taxon>Bacteroidia</taxon>
        <taxon>Bacteroidales</taxon>
        <taxon>Candidatus Limisoma</taxon>
    </lineage>
</organism>
<protein>
    <recommendedName>
        <fullName evidence="4">PepSY domain-containing protein</fullName>
    </recommendedName>
</protein>
<name>A0A9D1LGS3_9BACT</name>
<accession>A0A9D1LGS3</accession>